<comment type="caution">
    <text evidence="1">The sequence shown here is derived from an EMBL/GenBank/DDBJ whole genome shotgun (WGS) entry which is preliminary data.</text>
</comment>
<keyword evidence="2" id="KW-1185">Reference proteome</keyword>
<dbReference type="EMBL" id="CM037625">
    <property type="protein sequence ID" value="KAH7997656.1"/>
    <property type="molecule type" value="Genomic_DNA"/>
</dbReference>
<accession>A0ACB8EXU9</accession>
<sequence>MWMSSSLCLGTHHRVKTKLDVLAALHIFCSDLLEGVNITSPVLLIHGTVGKPALLSVKYTSTSNDKPVIKWQVKRDKSVTVVQSIGTGIIGNLRPDYRDRIKIFENGSLLINELLLSDEGTYEVEISITDDTFTGEMNINLTVDVPVSKPHVVLASSTVLELSEYFTLNCSHENGTKPTYTWLKDGKPLSNDSRLILSHDQKVLTITRVLMSDDDTYSCLVENPISSARSFPIKLTVYRRSSLYIILSTGGIFLLVTLVTVCACWKPSKKNKRKLVKQSSSEYVDQNDEHAKHEVEIVPRSGEHERKNPVALYILKDKETPEAEEEPVPDSRNAVEPAPPSYSTSPPPAGRSPGLSVQSARRYHRPPAPSPITSSTHISPTRSPTPPGRTLNTTRLVRTAGVHIIREPQGDPAPVEVNACG</sequence>
<protein>
    <submittedName>
        <fullName evidence="1">Uncharacterized protein</fullName>
    </submittedName>
</protein>
<evidence type="ECO:0000313" key="2">
    <source>
        <dbReference type="Proteomes" id="UP000827872"/>
    </source>
</evidence>
<dbReference type="Proteomes" id="UP000827872">
    <property type="component" value="Linkage Group LG12"/>
</dbReference>
<evidence type="ECO:0000313" key="1">
    <source>
        <dbReference type="EMBL" id="KAH7997656.1"/>
    </source>
</evidence>
<gene>
    <name evidence="1" type="ORF">K3G42_004836</name>
</gene>
<name>A0ACB8EXU9_9SAUR</name>
<reference evidence="1" key="1">
    <citation type="submission" date="2021-08" db="EMBL/GenBank/DDBJ databases">
        <title>The first chromosome-level gecko genome reveals the dynamic sex chromosomes of Neotropical dwarf geckos (Sphaerodactylidae: Sphaerodactylus).</title>
        <authorList>
            <person name="Pinto B.J."/>
            <person name="Keating S.E."/>
            <person name="Gamble T."/>
        </authorList>
    </citation>
    <scope>NUCLEOTIDE SEQUENCE</scope>
    <source>
        <strain evidence="1">TG3544</strain>
    </source>
</reference>
<proteinExistence type="predicted"/>
<organism evidence="1 2">
    <name type="scientific">Sphaerodactylus townsendi</name>
    <dbReference type="NCBI Taxonomy" id="933632"/>
    <lineage>
        <taxon>Eukaryota</taxon>
        <taxon>Metazoa</taxon>
        <taxon>Chordata</taxon>
        <taxon>Craniata</taxon>
        <taxon>Vertebrata</taxon>
        <taxon>Euteleostomi</taxon>
        <taxon>Lepidosauria</taxon>
        <taxon>Squamata</taxon>
        <taxon>Bifurcata</taxon>
        <taxon>Gekkota</taxon>
        <taxon>Sphaerodactylidae</taxon>
        <taxon>Sphaerodactylus</taxon>
    </lineage>
</organism>